<evidence type="ECO:0000256" key="2">
    <source>
        <dbReference type="ARBA" id="ARBA00022741"/>
    </source>
</evidence>
<gene>
    <name evidence="8" type="ORF">P7K49_010714</name>
</gene>
<name>A0ABQ9VNK1_SAGOE</name>
<dbReference type="SUPFAM" id="SSF56112">
    <property type="entry name" value="Protein kinase-like (PK-like)"/>
    <property type="match status" value="1"/>
</dbReference>
<dbReference type="EMBL" id="JASSZA010000005">
    <property type="protein sequence ID" value="KAK2110968.1"/>
    <property type="molecule type" value="Genomic_DNA"/>
</dbReference>
<keyword evidence="9" id="KW-1185">Reference proteome</keyword>
<dbReference type="PANTHER" id="PTHR48016:SF9">
    <property type="entry name" value="MITOGEN-ACTIVATED PROTEIN KINASE KINASE KINASE 14"/>
    <property type="match status" value="1"/>
</dbReference>
<dbReference type="InterPro" id="IPR000719">
    <property type="entry name" value="Prot_kinase_dom"/>
</dbReference>
<reference evidence="8 9" key="1">
    <citation type="submission" date="2023-05" db="EMBL/GenBank/DDBJ databases">
        <title>B98-5 Cell Line De Novo Hybrid Assembly: An Optical Mapping Approach.</title>
        <authorList>
            <person name="Kananen K."/>
            <person name="Auerbach J.A."/>
            <person name="Kautto E."/>
            <person name="Blachly J.S."/>
        </authorList>
    </citation>
    <scope>NUCLEOTIDE SEQUENCE [LARGE SCALE GENOMIC DNA]</scope>
    <source>
        <strain evidence="8">B95-8</strain>
        <tissue evidence="8">Cell line</tissue>
    </source>
</reference>
<evidence type="ECO:0000256" key="1">
    <source>
        <dbReference type="ARBA" id="ARBA00022679"/>
    </source>
</evidence>
<feature type="domain" description="Protein kinase" evidence="7">
    <location>
        <begin position="427"/>
        <end position="677"/>
    </location>
</feature>
<dbReference type="PROSITE" id="PS00107">
    <property type="entry name" value="PROTEIN_KINASE_ATP"/>
    <property type="match status" value="1"/>
</dbReference>
<dbReference type="PROSITE" id="PS50011">
    <property type="entry name" value="PROTEIN_KINASE_DOM"/>
    <property type="match status" value="1"/>
</dbReference>
<keyword evidence="2 5" id="KW-0547">Nucleotide-binding</keyword>
<feature type="binding site" evidence="5">
    <location>
        <position position="457"/>
    </location>
    <ligand>
        <name>ATP</name>
        <dbReference type="ChEBI" id="CHEBI:30616"/>
    </ligand>
</feature>
<evidence type="ECO:0000313" key="9">
    <source>
        <dbReference type="Proteomes" id="UP001266305"/>
    </source>
</evidence>
<dbReference type="SMART" id="SM00220">
    <property type="entry name" value="S_TKc"/>
    <property type="match status" value="1"/>
</dbReference>
<dbReference type="Pfam" id="PF00069">
    <property type="entry name" value="Pkinase"/>
    <property type="match status" value="1"/>
</dbReference>
<organism evidence="8 9">
    <name type="scientific">Saguinus oedipus</name>
    <name type="common">Cotton-top tamarin</name>
    <name type="synonym">Oedipomidas oedipus</name>
    <dbReference type="NCBI Taxonomy" id="9490"/>
    <lineage>
        <taxon>Eukaryota</taxon>
        <taxon>Metazoa</taxon>
        <taxon>Chordata</taxon>
        <taxon>Craniata</taxon>
        <taxon>Vertebrata</taxon>
        <taxon>Euteleostomi</taxon>
        <taxon>Mammalia</taxon>
        <taxon>Eutheria</taxon>
        <taxon>Euarchontoglires</taxon>
        <taxon>Primates</taxon>
        <taxon>Haplorrhini</taxon>
        <taxon>Platyrrhini</taxon>
        <taxon>Cebidae</taxon>
        <taxon>Callitrichinae</taxon>
        <taxon>Saguinus</taxon>
    </lineage>
</organism>
<evidence type="ECO:0000256" key="3">
    <source>
        <dbReference type="ARBA" id="ARBA00022777"/>
    </source>
</evidence>
<keyword evidence="4 5" id="KW-0067">ATP-binding</keyword>
<dbReference type="Gene3D" id="1.10.510.10">
    <property type="entry name" value="Transferase(Phosphotransferase) domain 1"/>
    <property type="match status" value="1"/>
</dbReference>
<comment type="caution">
    <text evidence="8">The sequence shown here is derived from an EMBL/GenBank/DDBJ whole genome shotgun (WGS) entry which is preliminary data.</text>
</comment>
<protein>
    <recommendedName>
        <fullName evidence="7">Protein kinase domain-containing protein</fullName>
    </recommendedName>
</protein>
<dbReference type="PROSITE" id="PS00108">
    <property type="entry name" value="PROTEIN_KINASE_ST"/>
    <property type="match status" value="1"/>
</dbReference>
<keyword evidence="1" id="KW-0808">Transferase</keyword>
<keyword evidence="3" id="KW-0418">Kinase</keyword>
<sequence>MQICPFFDSQSESLDQIPNNVAHATEGKMAHVCWKGKRRSKARKKRKKKSSKSLAHAGVALAKPLPRTPEQESCTVPVQVRPSAHCPDPGLMQPQKWSCALGLALCADSCEDESPLGAPYVRNTPQFTKPLKEPGLGQLCFKQLGEGLRPALPRSELYKLISPLQCLNHVWKLHHPQDGGPVPPPTHPFPYSRPPHPFPFHPLQPWKPHALESFLGKLACVGSQRPLPGPHLSKLACVDSQKPLPGPYLSKLACVDSQKPLPGPHLEPSCPSRGAHEKFSVEEYLVHALQGSVSSGQAHSLTSLAKTWATGGFRPREPSPKTEDNEGVLLTECQGHWQFGFCLTITRLGCFSSQQSVAAAHEPCLHLIPLPPLWCCLAQSPAFAPGLPGYEGSAQQPWQDYQLESLPYCSPKLKPVDYEYREEVHWATQQPCLGRGSFGEVHRMQDKQTGFQCAVKKVRLEAFRAEELMACAGLTSPRIVPLYGAVREGPWVNIFMELLEGGSLGQLVKEQGRLPEDRALYYLGQALEGLEYLHSRRILHGDVKADNVLLSSDGSHAALCDFGHAVRLQPDGLGKSLLTGDYIPGTETHMAPEVVLGRRCGTKVDVWSSCCMMLHMLNGCHPWTQFFRGPLCLKVGASTWHGQQGVLPGPGARAAGLRGCSAGADGAGGGLVIYVGS</sequence>
<dbReference type="InterPro" id="IPR017441">
    <property type="entry name" value="Protein_kinase_ATP_BS"/>
</dbReference>
<dbReference type="Proteomes" id="UP001266305">
    <property type="component" value="Unassembled WGS sequence"/>
</dbReference>
<evidence type="ECO:0000256" key="4">
    <source>
        <dbReference type="ARBA" id="ARBA00022840"/>
    </source>
</evidence>
<proteinExistence type="predicted"/>
<dbReference type="InterPro" id="IPR050538">
    <property type="entry name" value="MAP_kinase_kinase_kinase"/>
</dbReference>
<dbReference type="PANTHER" id="PTHR48016">
    <property type="entry name" value="MAP KINASE KINASE KINASE SSK2-RELATED-RELATED"/>
    <property type="match status" value="1"/>
</dbReference>
<accession>A0ABQ9VNK1</accession>
<dbReference type="Gene3D" id="3.30.200.20">
    <property type="entry name" value="Phosphorylase Kinase, domain 1"/>
    <property type="match status" value="2"/>
</dbReference>
<evidence type="ECO:0000259" key="7">
    <source>
        <dbReference type="PROSITE" id="PS50011"/>
    </source>
</evidence>
<dbReference type="InterPro" id="IPR008271">
    <property type="entry name" value="Ser/Thr_kinase_AS"/>
</dbReference>
<dbReference type="InterPro" id="IPR011009">
    <property type="entry name" value="Kinase-like_dom_sf"/>
</dbReference>
<evidence type="ECO:0000256" key="5">
    <source>
        <dbReference type="PROSITE-ProRule" id="PRU10141"/>
    </source>
</evidence>
<evidence type="ECO:0000313" key="8">
    <source>
        <dbReference type="EMBL" id="KAK2110968.1"/>
    </source>
</evidence>
<feature type="compositionally biased region" description="Basic residues" evidence="6">
    <location>
        <begin position="35"/>
        <end position="51"/>
    </location>
</feature>
<feature type="region of interest" description="Disordered" evidence="6">
    <location>
        <begin position="35"/>
        <end position="72"/>
    </location>
</feature>
<evidence type="ECO:0000256" key="6">
    <source>
        <dbReference type="SAM" id="MobiDB-lite"/>
    </source>
</evidence>